<dbReference type="PANTHER" id="PTHR34501">
    <property type="entry name" value="PROTEIN YDDL-RELATED"/>
    <property type="match status" value="1"/>
</dbReference>
<proteinExistence type="predicted"/>
<keyword evidence="3" id="KW-0813">Transport</keyword>
<dbReference type="GO" id="GO:0006811">
    <property type="term" value="P:monoatomic ion transport"/>
    <property type="evidence" value="ECO:0007669"/>
    <property type="project" value="UniProtKB-KW"/>
</dbReference>
<dbReference type="Proteomes" id="UP000383971">
    <property type="component" value="Unassembled WGS sequence"/>
</dbReference>
<protein>
    <submittedName>
        <fullName evidence="13">Porin</fullName>
    </submittedName>
</protein>
<evidence type="ECO:0000256" key="1">
    <source>
        <dbReference type="ARBA" id="ARBA00004571"/>
    </source>
</evidence>
<evidence type="ECO:0000256" key="6">
    <source>
        <dbReference type="ARBA" id="ARBA00022729"/>
    </source>
</evidence>
<comment type="subcellular location">
    <subcellularLocation>
        <location evidence="1">Cell outer membrane</location>
        <topology evidence="1">Multi-pass membrane protein</topology>
    </subcellularLocation>
</comment>
<dbReference type="GO" id="GO:0009279">
    <property type="term" value="C:cell outer membrane"/>
    <property type="evidence" value="ECO:0007669"/>
    <property type="project" value="UniProtKB-SubCell"/>
</dbReference>
<dbReference type="InterPro" id="IPR023614">
    <property type="entry name" value="Porin_dom_sf"/>
</dbReference>
<evidence type="ECO:0000256" key="4">
    <source>
        <dbReference type="ARBA" id="ARBA00022452"/>
    </source>
</evidence>
<keyword evidence="8" id="KW-0626">Porin</keyword>
<evidence type="ECO:0000256" key="7">
    <source>
        <dbReference type="ARBA" id="ARBA00023065"/>
    </source>
</evidence>
<keyword evidence="6 11" id="KW-0732">Signal</keyword>
<evidence type="ECO:0000256" key="10">
    <source>
        <dbReference type="ARBA" id="ARBA00023237"/>
    </source>
</evidence>
<evidence type="ECO:0000256" key="3">
    <source>
        <dbReference type="ARBA" id="ARBA00022448"/>
    </source>
</evidence>
<dbReference type="EMBL" id="CABPSE010000001">
    <property type="protein sequence ID" value="VVD73573.1"/>
    <property type="molecule type" value="Genomic_DNA"/>
</dbReference>
<keyword evidence="9" id="KW-0472">Membrane</keyword>
<dbReference type="RefSeq" id="WP_254435114.1">
    <property type="nucleotide sequence ID" value="NZ_CABPSE010000001.1"/>
</dbReference>
<keyword evidence="14" id="KW-1185">Reference proteome</keyword>
<keyword evidence="10" id="KW-0998">Cell outer membrane</keyword>
<keyword evidence="4" id="KW-1134">Transmembrane beta strand</keyword>
<dbReference type="InterPro" id="IPR050298">
    <property type="entry name" value="Gram-neg_bact_OMP"/>
</dbReference>
<organism evidence="13 14">
    <name type="scientific">Pandoraea communis</name>
    <dbReference type="NCBI Taxonomy" id="2508297"/>
    <lineage>
        <taxon>Bacteria</taxon>
        <taxon>Pseudomonadati</taxon>
        <taxon>Pseudomonadota</taxon>
        <taxon>Betaproteobacteria</taxon>
        <taxon>Burkholderiales</taxon>
        <taxon>Burkholderiaceae</taxon>
        <taxon>Pandoraea</taxon>
    </lineage>
</organism>
<evidence type="ECO:0000259" key="12">
    <source>
        <dbReference type="Pfam" id="PF13609"/>
    </source>
</evidence>
<dbReference type="AlphaFoldDB" id="A0A5E4SEP1"/>
<evidence type="ECO:0000313" key="13">
    <source>
        <dbReference type="EMBL" id="VVD73573.1"/>
    </source>
</evidence>
<keyword evidence="7" id="KW-0406">Ion transport</keyword>
<feature type="signal peptide" evidence="11">
    <location>
        <begin position="1"/>
        <end position="20"/>
    </location>
</feature>
<dbReference type="CDD" id="cd00342">
    <property type="entry name" value="gram_neg_porins"/>
    <property type="match status" value="1"/>
</dbReference>
<dbReference type="GO" id="GO:0046930">
    <property type="term" value="C:pore complex"/>
    <property type="evidence" value="ECO:0007669"/>
    <property type="project" value="UniProtKB-KW"/>
</dbReference>
<feature type="chain" id="PRO_5022738042" evidence="11">
    <location>
        <begin position="21"/>
        <end position="357"/>
    </location>
</feature>
<evidence type="ECO:0000313" key="14">
    <source>
        <dbReference type="Proteomes" id="UP000383971"/>
    </source>
</evidence>
<reference evidence="13 14" key="1">
    <citation type="submission" date="2019-08" db="EMBL/GenBank/DDBJ databases">
        <authorList>
            <person name="Peeters C."/>
        </authorList>
    </citation>
    <scope>NUCLEOTIDE SEQUENCE [LARGE SCALE GENOMIC DNA]</scope>
    <source>
        <strain evidence="13 14">LMG 31111</strain>
    </source>
</reference>
<dbReference type="PANTHER" id="PTHR34501:SF9">
    <property type="entry name" value="MAJOR OUTER MEMBRANE PROTEIN P.IA"/>
    <property type="match status" value="1"/>
</dbReference>
<evidence type="ECO:0000256" key="11">
    <source>
        <dbReference type="SAM" id="SignalP"/>
    </source>
</evidence>
<dbReference type="GO" id="GO:0015288">
    <property type="term" value="F:porin activity"/>
    <property type="evidence" value="ECO:0007669"/>
    <property type="project" value="UniProtKB-KW"/>
</dbReference>
<dbReference type="Pfam" id="PF13609">
    <property type="entry name" value="Porin_4"/>
    <property type="match status" value="1"/>
</dbReference>
<dbReference type="InterPro" id="IPR033900">
    <property type="entry name" value="Gram_neg_porin_domain"/>
</dbReference>
<name>A0A5E4SEP1_9BURK</name>
<feature type="domain" description="Porin" evidence="12">
    <location>
        <begin position="10"/>
        <end position="325"/>
    </location>
</feature>
<evidence type="ECO:0000256" key="5">
    <source>
        <dbReference type="ARBA" id="ARBA00022692"/>
    </source>
</evidence>
<evidence type="ECO:0000256" key="2">
    <source>
        <dbReference type="ARBA" id="ARBA00011233"/>
    </source>
</evidence>
<comment type="subunit">
    <text evidence="2">Homotrimer.</text>
</comment>
<dbReference type="Gene3D" id="2.40.160.10">
    <property type="entry name" value="Porin"/>
    <property type="match status" value="1"/>
</dbReference>
<evidence type="ECO:0000256" key="8">
    <source>
        <dbReference type="ARBA" id="ARBA00023114"/>
    </source>
</evidence>
<evidence type="ECO:0000256" key="9">
    <source>
        <dbReference type="ARBA" id="ARBA00023136"/>
    </source>
</evidence>
<dbReference type="SUPFAM" id="SSF56935">
    <property type="entry name" value="Porins"/>
    <property type="match status" value="1"/>
</dbReference>
<sequence length="357" mass="38059">MKRTGWICMAALGMPALASAQSNVNLYGVIDAGVTYVANQQGGRNTVLATGMQTPNLFGLQGSEDLGGGLKAVFKLEGQFALENGASIGGGTFARQSYLGLAGPWGTVTLGNQYEFMFESLSAQRLGPSLAYVSLYNLQQGPFQGLGTPVGGLDFNRVGGAFRVANAVKYMTPDYRGLNAGVMYGLGGVPGSFGQRSTTSAGINYAYGPLNLNAAYTYAKDPAINNGNDGIRNWGVGGRYRLDKWQFDAIYTNTRNTFSGGHVDVYQVGVNYSIGLATTLRGDYQFMKGNAQLGDNKAQQFGLTLDYAFSKRTDVYTNLIYQRATGNATAMAWISGLPGPANGSNQTAIRLGLRHFF</sequence>
<gene>
    <name evidence="13" type="ORF">PCO31111_00757</name>
</gene>
<keyword evidence="5" id="KW-0812">Transmembrane</keyword>
<accession>A0A5E4SEP1</accession>